<organism evidence="3 4">
    <name type="scientific">Fimbriimonas ginsengisoli</name>
    <dbReference type="NCBI Taxonomy" id="1005039"/>
    <lineage>
        <taxon>Bacteria</taxon>
        <taxon>Bacillati</taxon>
        <taxon>Armatimonadota</taxon>
        <taxon>Fimbriimonadia</taxon>
        <taxon>Fimbriimonadales</taxon>
        <taxon>Fimbriimonadaceae</taxon>
        <taxon>Fimbriimonas</taxon>
    </lineage>
</organism>
<keyword evidence="2" id="KW-0812">Transmembrane</keyword>
<protein>
    <recommendedName>
        <fullName evidence="5">AtpZ/AtpI family protein</fullName>
    </recommendedName>
</protein>
<feature type="transmembrane region" description="Helical" evidence="2">
    <location>
        <begin position="119"/>
        <end position="138"/>
    </location>
</feature>
<dbReference type="AlphaFoldDB" id="A0A931LSV0"/>
<evidence type="ECO:0000256" key="1">
    <source>
        <dbReference type="SAM" id="MobiDB-lite"/>
    </source>
</evidence>
<dbReference type="EMBL" id="JACOSL010000040">
    <property type="protein sequence ID" value="MBI1756845.1"/>
    <property type="molecule type" value="Genomic_DNA"/>
</dbReference>
<sequence length="145" mass="15833">MPEERPRPEDKPSDEELERRLTALLGESELGALAQTPPAPDLDEEFEERVRGIQDRAQSLHERRESKAREAEREQQLDRESSRGLGFGLTIAYTIVGTPLLGALIGWLVDEKAGTRMGLGIGTVLGACVGVAMALVILSRASNLK</sequence>
<dbReference type="Proteomes" id="UP000727962">
    <property type="component" value="Unassembled WGS sequence"/>
</dbReference>
<accession>A0A931LSV0</accession>
<feature type="region of interest" description="Disordered" evidence="1">
    <location>
        <begin position="57"/>
        <end position="81"/>
    </location>
</feature>
<feature type="transmembrane region" description="Helical" evidence="2">
    <location>
        <begin position="85"/>
        <end position="107"/>
    </location>
</feature>
<evidence type="ECO:0008006" key="5">
    <source>
        <dbReference type="Google" id="ProtNLM"/>
    </source>
</evidence>
<name>A0A931LSV0_FIMGI</name>
<evidence type="ECO:0000313" key="3">
    <source>
        <dbReference type="EMBL" id="MBI1756845.1"/>
    </source>
</evidence>
<reference evidence="3" key="1">
    <citation type="submission" date="2020-07" db="EMBL/GenBank/DDBJ databases">
        <title>Huge and variable diversity of episymbiotic CPR bacteria and DPANN archaea in groundwater ecosystems.</title>
        <authorList>
            <person name="He C.Y."/>
            <person name="Keren R."/>
            <person name="Whittaker M."/>
            <person name="Farag I.F."/>
            <person name="Doudna J."/>
            <person name="Cate J.H.D."/>
            <person name="Banfield J.F."/>
        </authorList>
    </citation>
    <scope>NUCLEOTIDE SEQUENCE</scope>
    <source>
        <strain evidence="3">NC_groundwater_17_Pr7_B-0.1um_64_12</strain>
    </source>
</reference>
<comment type="caution">
    <text evidence="3">The sequence shown here is derived from an EMBL/GenBank/DDBJ whole genome shotgun (WGS) entry which is preliminary data.</text>
</comment>
<proteinExistence type="predicted"/>
<evidence type="ECO:0000256" key="2">
    <source>
        <dbReference type="SAM" id="Phobius"/>
    </source>
</evidence>
<keyword evidence="2" id="KW-0472">Membrane</keyword>
<evidence type="ECO:0000313" key="4">
    <source>
        <dbReference type="Proteomes" id="UP000727962"/>
    </source>
</evidence>
<gene>
    <name evidence="3" type="ORF">HYR64_07040</name>
</gene>
<keyword evidence="2" id="KW-1133">Transmembrane helix</keyword>